<evidence type="ECO:0000256" key="1">
    <source>
        <dbReference type="ARBA" id="ARBA00012493"/>
    </source>
</evidence>
<sequence length="482" mass="55462">MLSRAFLKETGQEVDMTPVIHSIKEYLPIPADEIKMLQDETERDINLRAVLDFVRKGWRKIERKLLPVEQKIYFDLRDELFEKEGIIFYNDKIVVPKMLRRHMMDYIHGLAHLGINKTVARMRKIMYWPGLAQDVAEFIGFCSVCQTYQDNPPKEPLIATEIPSLPFTQVGMDIGEYKGFTFLVIEDYYSRWLEIIPLKSKAAKEIIKKLAAVFINHGVPKIIRCDNNPFKSEEMQAFAKKWKTTIKTASPLYPKSNGLSEKGVGIAKKLIKKCWHSKSDLDQALLEYRVTPITGLQYSPSELLMGRILRTTAPVTTEILKPKLLEEGTRNRMEKLKQKQKKNYDAHAREKPEFSPDQWVYMRWGDKWKEAKISDKLAEPRSYLVAADGKEYRRNSSFLRPRKSQADSWKSRHSQGMSKDDAQGEASQDLKEEGPSGTPKSPEKPKSPAKPDSPRISTWTASPIKALPHTKVLEKLIENGPE</sequence>
<dbReference type="Gene3D" id="3.30.420.10">
    <property type="entry name" value="Ribonuclease H-like superfamily/Ribonuclease H"/>
    <property type="match status" value="1"/>
</dbReference>
<proteinExistence type="predicted"/>
<dbReference type="Gene3D" id="1.10.340.70">
    <property type="match status" value="1"/>
</dbReference>
<dbReference type="Proteomes" id="UP000479000">
    <property type="component" value="Unassembled WGS sequence"/>
</dbReference>
<evidence type="ECO:0000313" key="5">
    <source>
        <dbReference type="Proteomes" id="UP000479000"/>
    </source>
</evidence>
<dbReference type="PANTHER" id="PTHR37984:SF7">
    <property type="entry name" value="INTEGRASE CATALYTIC DOMAIN-CONTAINING PROTEIN"/>
    <property type="match status" value="1"/>
</dbReference>
<name>A0A6H5HNH1_9HEMI</name>
<feature type="compositionally biased region" description="Basic and acidic residues" evidence="2">
    <location>
        <begin position="418"/>
        <end position="434"/>
    </location>
</feature>
<dbReference type="GO" id="GO:0015074">
    <property type="term" value="P:DNA integration"/>
    <property type="evidence" value="ECO:0007669"/>
    <property type="project" value="InterPro"/>
</dbReference>
<gene>
    <name evidence="4" type="ORF">NTEN_LOCUS23513</name>
</gene>
<dbReference type="InterPro" id="IPR050951">
    <property type="entry name" value="Retrovirus_Pol_polyprotein"/>
</dbReference>
<dbReference type="AlphaFoldDB" id="A0A6H5HNH1"/>
<dbReference type="Pfam" id="PF17921">
    <property type="entry name" value="Integrase_H2C2"/>
    <property type="match status" value="1"/>
</dbReference>
<feature type="region of interest" description="Disordered" evidence="2">
    <location>
        <begin position="330"/>
        <end position="350"/>
    </location>
</feature>
<dbReference type="GO" id="GO:0003676">
    <property type="term" value="F:nucleic acid binding"/>
    <property type="evidence" value="ECO:0007669"/>
    <property type="project" value="InterPro"/>
</dbReference>
<dbReference type="GO" id="GO:0003964">
    <property type="term" value="F:RNA-directed DNA polymerase activity"/>
    <property type="evidence" value="ECO:0007669"/>
    <property type="project" value="UniProtKB-EC"/>
</dbReference>
<feature type="non-terminal residue" evidence="4">
    <location>
        <position position="482"/>
    </location>
</feature>
<dbReference type="EC" id="2.7.7.49" evidence="1"/>
<dbReference type="PANTHER" id="PTHR37984">
    <property type="entry name" value="PROTEIN CBG26694"/>
    <property type="match status" value="1"/>
</dbReference>
<dbReference type="PROSITE" id="PS50994">
    <property type="entry name" value="INTEGRASE"/>
    <property type="match status" value="1"/>
</dbReference>
<dbReference type="FunFam" id="1.10.340.70:FF:000004">
    <property type="entry name" value="Retrovirus-related Pol polyprotein from transposon 297-like Protein"/>
    <property type="match status" value="1"/>
</dbReference>
<evidence type="ECO:0000259" key="3">
    <source>
        <dbReference type="PROSITE" id="PS50994"/>
    </source>
</evidence>
<dbReference type="InterPro" id="IPR001584">
    <property type="entry name" value="Integrase_cat-core"/>
</dbReference>
<dbReference type="InterPro" id="IPR041588">
    <property type="entry name" value="Integrase_H2C2"/>
</dbReference>
<dbReference type="EMBL" id="CADCXU010034639">
    <property type="protein sequence ID" value="CAB0019866.1"/>
    <property type="molecule type" value="Genomic_DNA"/>
</dbReference>
<dbReference type="InterPro" id="IPR012337">
    <property type="entry name" value="RNaseH-like_sf"/>
</dbReference>
<feature type="region of interest" description="Disordered" evidence="2">
    <location>
        <begin position="396"/>
        <end position="465"/>
    </location>
</feature>
<keyword evidence="5" id="KW-1185">Reference proteome</keyword>
<reference evidence="4 5" key="1">
    <citation type="submission" date="2020-02" db="EMBL/GenBank/DDBJ databases">
        <authorList>
            <person name="Ferguson B K."/>
        </authorList>
    </citation>
    <scope>NUCLEOTIDE SEQUENCE [LARGE SCALE GENOMIC DNA]</scope>
</reference>
<feature type="domain" description="Integrase catalytic" evidence="3">
    <location>
        <begin position="162"/>
        <end position="273"/>
    </location>
</feature>
<dbReference type="InterPro" id="IPR036397">
    <property type="entry name" value="RNaseH_sf"/>
</dbReference>
<evidence type="ECO:0000256" key="2">
    <source>
        <dbReference type="SAM" id="MobiDB-lite"/>
    </source>
</evidence>
<organism evidence="4 5">
    <name type="scientific">Nesidiocoris tenuis</name>
    <dbReference type="NCBI Taxonomy" id="355587"/>
    <lineage>
        <taxon>Eukaryota</taxon>
        <taxon>Metazoa</taxon>
        <taxon>Ecdysozoa</taxon>
        <taxon>Arthropoda</taxon>
        <taxon>Hexapoda</taxon>
        <taxon>Insecta</taxon>
        <taxon>Pterygota</taxon>
        <taxon>Neoptera</taxon>
        <taxon>Paraneoptera</taxon>
        <taxon>Hemiptera</taxon>
        <taxon>Heteroptera</taxon>
        <taxon>Panheteroptera</taxon>
        <taxon>Cimicomorpha</taxon>
        <taxon>Miridae</taxon>
        <taxon>Dicyphina</taxon>
        <taxon>Nesidiocoris</taxon>
    </lineage>
</organism>
<protein>
    <recommendedName>
        <fullName evidence="1">RNA-directed DNA polymerase</fullName>
        <ecNumber evidence="1">2.7.7.49</ecNumber>
    </recommendedName>
</protein>
<evidence type="ECO:0000313" key="4">
    <source>
        <dbReference type="EMBL" id="CAB0019866.1"/>
    </source>
</evidence>
<dbReference type="OrthoDB" id="6618553at2759"/>
<dbReference type="SUPFAM" id="SSF53098">
    <property type="entry name" value="Ribonuclease H-like"/>
    <property type="match status" value="1"/>
</dbReference>
<dbReference type="FunFam" id="3.30.420.10:FF:000063">
    <property type="entry name" value="Retrovirus-related Pol polyprotein from transposon 297-like Protein"/>
    <property type="match status" value="1"/>
</dbReference>
<accession>A0A6H5HNH1</accession>